<gene>
    <name evidence="1" type="ORF">BYL167_LOCUS76172</name>
</gene>
<evidence type="ECO:0000313" key="2">
    <source>
        <dbReference type="Proteomes" id="UP000681967"/>
    </source>
</evidence>
<proteinExistence type="predicted"/>
<comment type="caution">
    <text evidence="1">The sequence shown here is derived from an EMBL/GenBank/DDBJ whole genome shotgun (WGS) entry which is preliminary data.</text>
</comment>
<name>A0A8S3GKE9_9BILA</name>
<dbReference type="Proteomes" id="UP000681967">
    <property type="component" value="Unassembled WGS sequence"/>
</dbReference>
<accession>A0A8S3GKE9</accession>
<protein>
    <submittedName>
        <fullName evidence="1">Uncharacterized protein</fullName>
    </submittedName>
</protein>
<organism evidence="1 2">
    <name type="scientific">Rotaria magnacalcarata</name>
    <dbReference type="NCBI Taxonomy" id="392030"/>
    <lineage>
        <taxon>Eukaryota</taxon>
        <taxon>Metazoa</taxon>
        <taxon>Spiralia</taxon>
        <taxon>Gnathifera</taxon>
        <taxon>Rotifera</taxon>
        <taxon>Eurotatoria</taxon>
        <taxon>Bdelloidea</taxon>
        <taxon>Philodinida</taxon>
        <taxon>Philodinidae</taxon>
        <taxon>Rotaria</taxon>
    </lineage>
</organism>
<evidence type="ECO:0000313" key="1">
    <source>
        <dbReference type="EMBL" id="CAF5166807.1"/>
    </source>
</evidence>
<feature type="non-terminal residue" evidence="1">
    <location>
        <position position="84"/>
    </location>
</feature>
<reference evidence="1" key="1">
    <citation type="submission" date="2021-02" db="EMBL/GenBank/DDBJ databases">
        <authorList>
            <person name="Nowell W R."/>
        </authorList>
    </citation>
    <scope>NUCLEOTIDE SEQUENCE</scope>
</reference>
<dbReference type="AlphaFoldDB" id="A0A8S3GKE9"/>
<sequence length="84" mass="9467">MASTVFLIYPSSPAGNNCRLEIAGLDLWKMARIDNVFVYPSEVNIDCFNEALSRTLSLWSVVAGRFRLDDGEHYIIEMSDNPLP</sequence>
<dbReference type="EMBL" id="CAJOBH010274163">
    <property type="protein sequence ID" value="CAF5166807.1"/>
    <property type="molecule type" value="Genomic_DNA"/>
</dbReference>